<dbReference type="HOGENOM" id="CLU_104711_0_0_1"/>
<dbReference type="Proteomes" id="UP000054166">
    <property type="component" value="Unassembled WGS sequence"/>
</dbReference>
<proteinExistence type="predicted"/>
<reference evidence="1 2" key="1">
    <citation type="submission" date="2014-04" db="EMBL/GenBank/DDBJ databases">
        <authorList>
            <consortium name="DOE Joint Genome Institute"/>
            <person name="Kuo A."/>
            <person name="Tarkka M."/>
            <person name="Buscot F."/>
            <person name="Kohler A."/>
            <person name="Nagy L.G."/>
            <person name="Floudas D."/>
            <person name="Copeland A."/>
            <person name="Barry K.W."/>
            <person name="Cichocki N."/>
            <person name="Veneault-Fourrey C."/>
            <person name="LaButti K."/>
            <person name="Lindquist E.A."/>
            <person name="Lipzen A."/>
            <person name="Lundell T."/>
            <person name="Morin E."/>
            <person name="Murat C."/>
            <person name="Sun H."/>
            <person name="Tunlid A."/>
            <person name="Henrissat B."/>
            <person name="Grigoriev I.V."/>
            <person name="Hibbett D.S."/>
            <person name="Martin F."/>
            <person name="Nordberg H.P."/>
            <person name="Cantor M.N."/>
            <person name="Hua S.X."/>
        </authorList>
    </citation>
    <scope>NUCLEOTIDE SEQUENCE [LARGE SCALE GENOMIC DNA]</scope>
    <source>
        <strain evidence="1 2">F 1598</strain>
    </source>
</reference>
<name>A0A0C3AY02_PILCF</name>
<keyword evidence="2" id="KW-1185">Reference proteome</keyword>
<dbReference type="InParanoid" id="A0A0C3AY02"/>
<evidence type="ECO:0000313" key="1">
    <source>
        <dbReference type="EMBL" id="KIM78893.1"/>
    </source>
</evidence>
<protein>
    <submittedName>
        <fullName evidence="1">Uncharacterized protein</fullName>
    </submittedName>
</protein>
<sequence>MDPERSDKEVHWKGQSRVQKLCHWCGKLQESGMPHFQACSRCKEVIYCVSYYLSCDILRGCELDVFQQVATFKKWHSSHSSVLRHAIICALDLGNTPSNADTKILFFQVELKPDHAQLQSGQKYHPVDGFDMTRDEARDMLGPSGGTEILKSNLVNHDHMKKKGGLGVTPLILEAHGLVDIVNIPLPRGSKESASIHGLGPKLGMFNH</sequence>
<evidence type="ECO:0000313" key="2">
    <source>
        <dbReference type="Proteomes" id="UP000054166"/>
    </source>
</evidence>
<dbReference type="EMBL" id="KN833013">
    <property type="protein sequence ID" value="KIM78893.1"/>
    <property type="molecule type" value="Genomic_DNA"/>
</dbReference>
<accession>A0A0C3AY02</accession>
<organism evidence="1 2">
    <name type="scientific">Piloderma croceum (strain F 1598)</name>
    <dbReference type="NCBI Taxonomy" id="765440"/>
    <lineage>
        <taxon>Eukaryota</taxon>
        <taxon>Fungi</taxon>
        <taxon>Dikarya</taxon>
        <taxon>Basidiomycota</taxon>
        <taxon>Agaricomycotina</taxon>
        <taxon>Agaricomycetes</taxon>
        <taxon>Agaricomycetidae</taxon>
        <taxon>Atheliales</taxon>
        <taxon>Atheliaceae</taxon>
        <taxon>Piloderma</taxon>
    </lineage>
</organism>
<dbReference type="AlphaFoldDB" id="A0A0C3AY02"/>
<gene>
    <name evidence="1" type="ORF">PILCRDRAFT_75064</name>
</gene>
<reference evidence="2" key="2">
    <citation type="submission" date="2015-01" db="EMBL/GenBank/DDBJ databases">
        <title>Evolutionary Origins and Diversification of the Mycorrhizal Mutualists.</title>
        <authorList>
            <consortium name="DOE Joint Genome Institute"/>
            <consortium name="Mycorrhizal Genomics Consortium"/>
            <person name="Kohler A."/>
            <person name="Kuo A."/>
            <person name="Nagy L.G."/>
            <person name="Floudas D."/>
            <person name="Copeland A."/>
            <person name="Barry K.W."/>
            <person name="Cichocki N."/>
            <person name="Veneault-Fourrey C."/>
            <person name="LaButti K."/>
            <person name="Lindquist E.A."/>
            <person name="Lipzen A."/>
            <person name="Lundell T."/>
            <person name="Morin E."/>
            <person name="Murat C."/>
            <person name="Riley R."/>
            <person name="Ohm R."/>
            <person name="Sun H."/>
            <person name="Tunlid A."/>
            <person name="Henrissat B."/>
            <person name="Grigoriev I.V."/>
            <person name="Hibbett D.S."/>
            <person name="Martin F."/>
        </authorList>
    </citation>
    <scope>NUCLEOTIDE SEQUENCE [LARGE SCALE GENOMIC DNA]</scope>
    <source>
        <strain evidence="2">F 1598</strain>
    </source>
</reference>
<dbReference type="OrthoDB" id="5231159at2759"/>